<dbReference type="GO" id="GO:0006355">
    <property type="term" value="P:regulation of DNA-templated transcription"/>
    <property type="evidence" value="ECO:0007669"/>
    <property type="project" value="InterPro"/>
</dbReference>
<evidence type="ECO:0000256" key="2">
    <source>
        <dbReference type="ARBA" id="ARBA00023125"/>
    </source>
</evidence>
<keyword evidence="1" id="KW-0805">Transcription regulation</keyword>
<comment type="caution">
    <text evidence="5">The sequence shown here is derived from an EMBL/GenBank/DDBJ whole genome shotgun (WGS) entry which is preliminary data.</text>
</comment>
<dbReference type="Gene3D" id="1.10.10.10">
    <property type="entry name" value="Winged helix-like DNA-binding domain superfamily/Winged helix DNA-binding domain"/>
    <property type="match status" value="1"/>
</dbReference>
<dbReference type="SUPFAM" id="SSF46894">
    <property type="entry name" value="C-terminal effector domain of the bipartite response regulators"/>
    <property type="match status" value="1"/>
</dbReference>
<evidence type="ECO:0000256" key="1">
    <source>
        <dbReference type="ARBA" id="ARBA00023015"/>
    </source>
</evidence>
<protein>
    <submittedName>
        <fullName evidence="5">ATPase</fullName>
    </submittedName>
</protein>
<dbReference type="SUPFAM" id="SSF48452">
    <property type="entry name" value="TPR-like"/>
    <property type="match status" value="1"/>
</dbReference>
<name>W7JDZ6_9PSEU</name>
<evidence type="ECO:0000313" key="6">
    <source>
        <dbReference type="Proteomes" id="UP000019277"/>
    </source>
</evidence>
<dbReference type="Proteomes" id="UP000019277">
    <property type="component" value="Unassembled WGS sequence"/>
</dbReference>
<dbReference type="AlphaFoldDB" id="W7JDZ6"/>
<dbReference type="InterPro" id="IPR016032">
    <property type="entry name" value="Sig_transdc_resp-reg_C-effctor"/>
</dbReference>
<organism evidence="5 6">
    <name type="scientific">Actinokineospora spheciospongiae</name>
    <dbReference type="NCBI Taxonomy" id="909613"/>
    <lineage>
        <taxon>Bacteria</taxon>
        <taxon>Bacillati</taxon>
        <taxon>Actinomycetota</taxon>
        <taxon>Actinomycetes</taxon>
        <taxon>Pseudonocardiales</taxon>
        <taxon>Pseudonocardiaceae</taxon>
        <taxon>Actinokineospora</taxon>
    </lineage>
</organism>
<dbReference type="EMBL" id="AYXG01000020">
    <property type="protein sequence ID" value="EWC64209.1"/>
    <property type="molecule type" value="Genomic_DNA"/>
</dbReference>
<dbReference type="CDD" id="cd06170">
    <property type="entry name" value="LuxR_C_like"/>
    <property type="match status" value="1"/>
</dbReference>
<dbReference type="GO" id="GO:0003677">
    <property type="term" value="F:DNA binding"/>
    <property type="evidence" value="ECO:0007669"/>
    <property type="project" value="UniProtKB-KW"/>
</dbReference>
<dbReference type="PROSITE" id="PS50043">
    <property type="entry name" value="HTH_LUXR_2"/>
    <property type="match status" value="1"/>
</dbReference>
<dbReference type="SMART" id="SM00421">
    <property type="entry name" value="HTH_LUXR"/>
    <property type="match status" value="1"/>
</dbReference>
<dbReference type="PANTHER" id="PTHR44688:SF16">
    <property type="entry name" value="DNA-BINDING TRANSCRIPTIONAL ACTIVATOR DEVR_DOSR"/>
    <property type="match status" value="1"/>
</dbReference>
<dbReference type="PANTHER" id="PTHR44688">
    <property type="entry name" value="DNA-BINDING TRANSCRIPTIONAL ACTIVATOR DEVR_DOSR"/>
    <property type="match status" value="1"/>
</dbReference>
<accession>W7JDZ6</accession>
<evidence type="ECO:0000259" key="4">
    <source>
        <dbReference type="PROSITE" id="PS50043"/>
    </source>
</evidence>
<sequence>MVAAEVLVRRGLYQDAGAVLPRQPPDNAPVARRTRWAVTAAAIHYWGAGDVEAACRVLGDVGGPVAEGHRAGFLLLDGCPRAALAAGEKVLCDRRVPDEAIPPAVTTVVVAASLVGRFDRAMAAIDRARPARLGFAELDYVHCFALLVAGRVQQARRMAEDGHRDAVAAGNVAAAAGWLTLRGQVAKARGDLATAIVDLKTASRLLEGYGMRLVLAQCLADLAAARAVFGDRDGARQTLRLTADWAPASRLFTPWFTLSQAWSTAAGGDTTLAARQAGAAADRAMASGQYAVEAVARYDVARLGNPNAAQHRLAALAGVVQGPVVPAMADAAAALARSAPGALDAATARFTELGMDLLATETATASDALRRAAAPPGAAACPNATTPLLRLTAPLVELTGRERDVALLAAGGLTSPTIGHRLRLSARTVDNYLSRAYQKLGVTSRRDLAPLVIGGQPPPPIHARGEHR</sequence>
<dbReference type="PRINTS" id="PR00038">
    <property type="entry name" value="HTHLUXR"/>
</dbReference>
<dbReference type="InterPro" id="IPR036388">
    <property type="entry name" value="WH-like_DNA-bd_sf"/>
</dbReference>
<feature type="domain" description="HTH luxR-type" evidence="4">
    <location>
        <begin position="391"/>
        <end position="456"/>
    </location>
</feature>
<dbReference type="Pfam" id="PF00196">
    <property type="entry name" value="GerE"/>
    <property type="match status" value="1"/>
</dbReference>
<evidence type="ECO:0000256" key="3">
    <source>
        <dbReference type="ARBA" id="ARBA00023163"/>
    </source>
</evidence>
<evidence type="ECO:0000313" key="5">
    <source>
        <dbReference type="EMBL" id="EWC64209.1"/>
    </source>
</evidence>
<keyword evidence="3" id="KW-0804">Transcription</keyword>
<dbReference type="PATRIC" id="fig|909613.9.peg.550"/>
<dbReference type="eggNOG" id="COG2909">
    <property type="taxonomic scope" value="Bacteria"/>
</dbReference>
<dbReference type="PROSITE" id="PS00622">
    <property type="entry name" value="HTH_LUXR_1"/>
    <property type="match status" value="1"/>
</dbReference>
<keyword evidence="6" id="KW-1185">Reference proteome</keyword>
<dbReference type="STRING" id="909613.UO65_0535"/>
<gene>
    <name evidence="5" type="ORF">UO65_0535</name>
</gene>
<keyword evidence="2" id="KW-0238">DNA-binding</keyword>
<dbReference type="InterPro" id="IPR011990">
    <property type="entry name" value="TPR-like_helical_dom_sf"/>
</dbReference>
<dbReference type="InterPro" id="IPR000792">
    <property type="entry name" value="Tscrpt_reg_LuxR_C"/>
</dbReference>
<reference evidence="5 6" key="1">
    <citation type="journal article" date="2014" name="Genome Announc.">
        <title>Draft Genome Sequence of the Antitrypanosomally Active Sponge-Associated Bacterium Actinokineospora sp. Strain EG49.</title>
        <authorList>
            <person name="Harjes J."/>
            <person name="Ryu T."/>
            <person name="Abdelmohsen U.R."/>
            <person name="Moitinho-Silva L."/>
            <person name="Horn H."/>
            <person name="Ravasi T."/>
            <person name="Hentschel U."/>
        </authorList>
    </citation>
    <scope>NUCLEOTIDE SEQUENCE [LARGE SCALE GENOMIC DNA]</scope>
    <source>
        <strain evidence="5 6">EG49</strain>
    </source>
</reference>
<proteinExistence type="predicted"/>